<evidence type="ECO:0000313" key="2">
    <source>
        <dbReference type="EMBL" id="TDK25649.1"/>
    </source>
</evidence>
<keyword evidence="3" id="KW-1185">Reference proteome</keyword>
<evidence type="ECO:0000313" key="3">
    <source>
        <dbReference type="Proteomes" id="UP000295411"/>
    </source>
</evidence>
<evidence type="ECO:0000256" key="1">
    <source>
        <dbReference type="SAM" id="Phobius"/>
    </source>
</evidence>
<accession>A0A4V3AM54</accession>
<proteinExistence type="predicted"/>
<feature type="transmembrane region" description="Helical" evidence="1">
    <location>
        <begin position="68"/>
        <end position="87"/>
    </location>
</feature>
<dbReference type="InterPro" id="IPR021401">
    <property type="entry name" value="DUF3040"/>
</dbReference>
<keyword evidence="1" id="KW-0472">Membrane</keyword>
<sequence length="106" mass="11389">MALSDREQQLFEQLEKQLEDEDPRLAATLAAPAAPTLSTRRIVLGVLIDFVGIVTVFVGLMLPGLAPSIFVGVFGFAVMVAGLHVALSTAGPKPPTPQWLLPELRR</sequence>
<dbReference type="EMBL" id="SMTK01000003">
    <property type="protein sequence ID" value="TDK25649.1"/>
    <property type="molecule type" value="Genomic_DNA"/>
</dbReference>
<dbReference type="AlphaFoldDB" id="A0A4V3AM54"/>
<feature type="transmembrane region" description="Helical" evidence="1">
    <location>
        <begin position="42"/>
        <end position="62"/>
    </location>
</feature>
<reference evidence="2 3" key="1">
    <citation type="submission" date="2019-03" db="EMBL/GenBank/DDBJ databases">
        <title>Arthrobacter sp. nov., an bacterium isolated from biocrust in Mu Us Desert.</title>
        <authorList>
            <person name="Lixiong L."/>
        </authorList>
    </citation>
    <scope>NUCLEOTIDE SEQUENCE [LARGE SCALE GENOMIC DNA]</scope>
    <source>
        <strain evidence="2 3">SLN-3</strain>
    </source>
</reference>
<dbReference type="Pfam" id="PF11239">
    <property type="entry name" value="DUF3040"/>
    <property type="match status" value="1"/>
</dbReference>
<keyword evidence="1" id="KW-0812">Transmembrane</keyword>
<name>A0A4V3AM54_9MICC</name>
<gene>
    <name evidence="2" type="ORF">E2F48_10430</name>
</gene>
<protein>
    <submittedName>
        <fullName evidence="2">DUF3040 domain-containing protein</fullName>
    </submittedName>
</protein>
<comment type="caution">
    <text evidence="2">The sequence shown here is derived from an EMBL/GenBank/DDBJ whole genome shotgun (WGS) entry which is preliminary data.</text>
</comment>
<keyword evidence="1" id="KW-1133">Transmembrane helix</keyword>
<dbReference type="Proteomes" id="UP000295411">
    <property type="component" value="Unassembled WGS sequence"/>
</dbReference>
<organism evidence="2 3">
    <name type="scientific">Arthrobacter crusticola</name>
    <dbReference type="NCBI Taxonomy" id="2547960"/>
    <lineage>
        <taxon>Bacteria</taxon>
        <taxon>Bacillati</taxon>
        <taxon>Actinomycetota</taxon>
        <taxon>Actinomycetes</taxon>
        <taxon>Micrococcales</taxon>
        <taxon>Micrococcaceae</taxon>
        <taxon>Arthrobacter</taxon>
    </lineage>
</organism>
<dbReference type="RefSeq" id="WP_133403906.1">
    <property type="nucleotide sequence ID" value="NZ_SMTK01000003.1"/>
</dbReference>